<evidence type="ECO:0000256" key="1">
    <source>
        <dbReference type="ARBA" id="ARBA00022448"/>
    </source>
</evidence>
<proteinExistence type="predicted"/>
<keyword evidence="2" id="KW-0762">Sugar transport</keyword>
<dbReference type="InterPro" id="IPR050107">
    <property type="entry name" value="ABC_carbohydrate_import_ATPase"/>
</dbReference>
<dbReference type="Proteomes" id="UP001255416">
    <property type="component" value="Unassembled WGS sequence"/>
</dbReference>
<dbReference type="CDD" id="cd03215">
    <property type="entry name" value="ABC_Carb_Monos_II"/>
    <property type="match status" value="1"/>
</dbReference>
<keyword evidence="5 7" id="KW-0067">ATP-binding</keyword>
<reference evidence="8" key="1">
    <citation type="submission" date="2023-05" db="EMBL/GenBank/DDBJ databases">
        <title>Sedimentitalea sp. nov. JM2-8.</title>
        <authorList>
            <person name="Huang J."/>
        </authorList>
    </citation>
    <scope>NUCLEOTIDE SEQUENCE [LARGE SCALE GENOMIC DNA]</scope>
    <source>
        <strain evidence="8">KHS03</strain>
    </source>
</reference>
<evidence type="ECO:0000313" key="8">
    <source>
        <dbReference type="Proteomes" id="UP001255416"/>
    </source>
</evidence>
<dbReference type="PROSITE" id="PS00211">
    <property type="entry name" value="ABC_TRANSPORTER_1"/>
    <property type="match status" value="1"/>
</dbReference>
<evidence type="ECO:0000256" key="2">
    <source>
        <dbReference type="ARBA" id="ARBA00022597"/>
    </source>
</evidence>
<dbReference type="EMBL" id="JASMWN010000008">
    <property type="protein sequence ID" value="MDU9004561.1"/>
    <property type="molecule type" value="Genomic_DNA"/>
</dbReference>
<dbReference type="PANTHER" id="PTHR43790">
    <property type="entry name" value="CARBOHYDRATE TRANSPORT ATP-BINDING PROTEIN MG119-RELATED"/>
    <property type="match status" value="1"/>
</dbReference>
<accession>A0ABU3VEG4</accession>
<keyword evidence="4" id="KW-0547">Nucleotide-binding</keyword>
<evidence type="ECO:0000313" key="7">
    <source>
        <dbReference type="EMBL" id="MDU9004561.1"/>
    </source>
</evidence>
<keyword evidence="3" id="KW-0677">Repeat</keyword>
<dbReference type="SMART" id="SM00382">
    <property type="entry name" value="AAA"/>
    <property type="match status" value="2"/>
</dbReference>
<feature type="domain" description="ABC transporter" evidence="6">
    <location>
        <begin position="5"/>
        <end position="241"/>
    </location>
</feature>
<dbReference type="InterPro" id="IPR027417">
    <property type="entry name" value="P-loop_NTPase"/>
</dbReference>
<gene>
    <name evidence="7" type="ORF">QO231_11945</name>
</gene>
<dbReference type="PANTHER" id="PTHR43790:SF9">
    <property type="entry name" value="GALACTOFURANOSE TRANSPORTER ATP-BINDING PROTEIN YTFR"/>
    <property type="match status" value="1"/>
</dbReference>
<dbReference type="RefSeq" id="WP_316776380.1">
    <property type="nucleotide sequence ID" value="NZ_JASMWN010000008.1"/>
</dbReference>
<comment type="caution">
    <text evidence="7">The sequence shown here is derived from an EMBL/GenBank/DDBJ whole genome shotgun (WGS) entry which is preliminary data.</text>
</comment>
<name>A0ABU3VEG4_9RHOB</name>
<keyword evidence="1" id="KW-0813">Transport</keyword>
<evidence type="ECO:0000259" key="6">
    <source>
        <dbReference type="PROSITE" id="PS50893"/>
    </source>
</evidence>
<evidence type="ECO:0000256" key="5">
    <source>
        <dbReference type="ARBA" id="ARBA00022840"/>
    </source>
</evidence>
<dbReference type="InterPro" id="IPR017871">
    <property type="entry name" value="ABC_transporter-like_CS"/>
</dbReference>
<evidence type="ECO:0000256" key="3">
    <source>
        <dbReference type="ARBA" id="ARBA00022737"/>
    </source>
</evidence>
<sequence length="508" mass="54935">MQPLVSMQGIEKSFSGVPALRAADLELAPGEVHGLIGQNGAGKSTLIKILTGVYRRDAGTVRFDGQDSTVSSPREAQVAGIATIYQELNLVPLRSVTENVMMGYEPKRLGVLVDWNEAHRRTREILSRFGIDIDVRARLGSYSTAIQQLVAIARAVSLDARLVIMDEPTSSLDANEVKTLFGVVKSLKAAGVCVLYVSHFLDELFAVCDRVTTMRDGQTVGVRNIAETSKLELIADMLGRNVEDIQAAGMTEFGGGTKEPGEILLTANDISTGNRLRKFDLNVHRGEIVGLGGLLGSGRTEAARALFGVDPLTKGRVTFKGAGSEPENPAAAIAEGIGFLTEDRKSEGIIPDMSVRENLTLALLPKLTRNAQIDRKREQELVAHYIKSLGIKTSDMDQPIRELSGGNQQKVLLARWLATQPDLLILDEPTRGVDVGAKLEIQSIIRDYVDQGFGVVLISSEFEELVEGADRIVVLQDGCSVSELQNPGITENALVKAIAHHHDQEVSA</sequence>
<dbReference type="Gene3D" id="3.40.50.300">
    <property type="entry name" value="P-loop containing nucleotide triphosphate hydrolases"/>
    <property type="match status" value="2"/>
</dbReference>
<dbReference type="Pfam" id="PF00005">
    <property type="entry name" value="ABC_tran"/>
    <property type="match status" value="2"/>
</dbReference>
<feature type="domain" description="ABC transporter" evidence="6">
    <location>
        <begin position="245"/>
        <end position="502"/>
    </location>
</feature>
<dbReference type="CDD" id="cd03216">
    <property type="entry name" value="ABC_Carb_Monos_I"/>
    <property type="match status" value="1"/>
</dbReference>
<dbReference type="GO" id="GO:0005524">
    <property type="term" value="F:ATP binding"/>
    <property type="evidence" value="ECO:0007669"/>
    <property type="project" value="UniProtKB-KW"/>
</dbReference>
<dbReference type="SUPFAM" id="SSF52540">
    <property type="entry name" value="P-loop containing nucleoside triphosphate hydrolases"/>
    <property type="match status" value="2"/>
</dbReference>
<evidence type="ECO:0000256" key="4">
    <source>
        <dbReference type="ARBA" id="ARBA00022741"/>
    </source>
</evidence>
<dbReference type="PROSITE" id="PS50893">
    <property type="entry name" value="ABC_TRANSPORTER_2"/>
    <property type="match status" value="2"/>
</dbReference>
<dbReference type="InterPro" id="IPR003439">
    <property type="entry name" value="ABC_transporter-like_ATP-bd"/>
</dbReference>
<dbReference type="InterPro" id="IPR003593">
    <property type="entry name" value="AAA+_ATPase"/>
</dbReference>
<protein>
    <submittedName>
        <fullName evidence="7">Sugar ABC transporter ATP-binding protein</fullName>
    </submittedName>
</protein>
<keyword evidence="8" id="KW-1185">Reference proteome</keyword>
<organism evidence="7 8">
    <name type="scientific">Sedimentitalea todarodis</name>
    <dbReference type="NCBI Taxonomy" id="1631240"/>
    <lineage>
        <taxon>Bacteria</taxon>
        <taxon>Pseudomonadati</taxon>
        <taxon>Pseudomonadota</taxon>
        <taxon>Alphaproteobacteria</taxon>
        <taxon>Rhodobacterales</taxon>
        <taxon>Paracoccaceae</taxon>
        <taxon>Sedimentitalea</taxon>
    </lineage>
</organism>